<dbReference type="InterPro" id="IPR006665">
    <property type="entry name" value="OmpA-like"/>
</dbReference>
<dbReference type="eggNOG" id="COG2885">
    <property type="taxonomic scope" value="Bacteria"/>
</dbReference>
<keyword evidence="1 2" id="KW-0472">Membrane</keyword>
<reference evidence="4 5" key="1">
    <citation type="submission" date="2012-12" db="EMBL/GenBank/DDBJ databases">
        <title>Genome assembly of Fulvivirga imtechensis AK7.</title>
        <authorList>
            <person name="Nupur N."/>
            <person name="Khatri I."/>
            <person name="Kumar R."/>
            <person name="Subramanian S."/>
            <person name="Pinnaka A."/>
        </authorList>
    </citation>
    <scope>NUCLEOTIDE SEQUENCE [LARGE SCALE GENOMIC DNA]</scope>
    <source>
        <strain evidence="4 5">AK7</strain>
    </source>
</reference>
<evidence type="ECO:0000313" key="4">
    <source>
        <dbReference type="EMBL" id="ELR72140.1"/>
    </source>
</evidence>
<dbReference type="SUPFAM" id="SSF103088">
    <property type="entry name" value="OmpA-like"/>
    <property type="match status" value="1"/>
</dbReference>
<evidence type="ECO:0000259" key="3">
    <source>
        <dbReference type="PROSITE" id="PS51123"/>
    </source>
</evidence>
<feature type="domain" description="OmpA-like" evidence="3">
    <location>
        <begin position="271"/>
        <end position="409"/>
    </location>
</feature>
<dbReference type="Proteomes" id="UP000011135">
    <property type="component" value="Unassembled WGS sequence"/>
</dbReference>
<dbReference type="Gene3D" id="3.30.1330.60">
    <property type="entry name" value="OmpA-like domain"/>
    <property type="match status" value="1"/>
</dbReference>
<feature type="transmembrane region" description="Helical" evidence="2">
    <location>
        <begin position="12"/>
        <end position="31"/>
    </location>
</feature>
<proteinExistence type="predicted"/>
<gene>
    <name evidence="4" type="ORF">C900_01882</name>
</gene>
<evidence type="ECO:0000256" key="1">
    <source>
        <dbReference type="PROSITE-ProRule" id="PRU00473"/>
    </source>
</evidence>
<dbReference type="CDD" id="cd07185">
    <property type="entry name" value="OmpA_C-like"/>
    <property type="match status" value="1"/>
</dbReference>
<protein>
    <submittedName>
        <fullName evidence="4">Outer membrane protein, OmpA family</fullName>
    </submittedName>
</protein>
<comment type="caution">
    <text evidence="4">The sequence shown here is derived from an EMBL/GenBank/DDBJ whole genome shotgun (WGS) entry which is preliminary data.</text>
</comment>
<evidence type="ECO:0000256" key="2">
    <source>
        <dbReference type="SAM" id="Phobius"/>
    </source>
</evidence>
<keyword evidence="2" id="KW-1133">Transmembrane helix</keyword>
<name>L8JTJ6_9BACT</name>
<evidence type="ECO:0000313" key="5">
    <source>
        <dbReference type="Proteomes" id="UP000011135"/>
    </source>
</evidence>
<keyword evidence="2" id="KW-0812">Transmembrane</keyword>
<dbReference type="InterPro" id="IPR036737">
    <property type="entry name" value="OmpA-like_sf"/>
</dbReference>
<organism evidence="4 5">
    <name type="scientific">Fulvivirga imtechensis AK7</name>
    <dbReference type="NCBI Taxonomy" id="1237149"/>
    <lineage>
        <taxon>Bacteria</taxon>
        <taxon>Pseudomonadati</taxon>
        <taxon>Bacteroidota</taxon>
        <taxon>Cytophagia</taxon>
        <taxon>Cytophagales</taxon>
        <taxon>Fulvivirgaceae</taxon>
        <taxon>Fulvivirga</taxon>
    </lineage>
</organism>
<accession>L8JTJ6</accession>
<sequence>MLSHFLIKRLRFVPLVAFIVAAPLYAAFAIGSNTEPESKEASYVVIGAFAYHNNAIRFTAYARSKALNASYAINPNRNLYYVYIFESDDVHNAIREVHKIRSISEFRDAWVYTGVLGEAGKSPEVVATEVIEKVEEDITDDVVVEETVSEVNEPAPSDSVDAAPANLEKEEGFHYLYFNTINVKNYKEVKGRIKVIDPERAKELSSEKSHELVKLRDPKNGTGRVKLSTDIFGFREVQHVIDLDDPVTDTTKAFVDMIGDSIIVNFELQRFKKGDVLVMYNVYFFIDAAIMKPESIYELNSLLDMLRENERLKVRIHGHTNGNSHGKIIYLNKEDKNFFSLDAAHHESTGSAKKLSLQRSYTIQHWLIEQGIKEERMEIKGWGGKKMLYDKHDPQAHKNVRVEIEIVED</sequence>
<keyword evidence="5" id="KW-1185">Reference proteome</keyword>
<dbReference type="EMBL" id="AMZN01000027">
    <property type="protein sequence ID" value="ELR72140.1"/>
    <property type="molecule type" value="Genomic_DNA"/>
</dbReference>
<dbReference type="Pfam" id="PF00691">
    <property type="entry name" value="OmpA"/>
    <property type="match status" value="1"/>
</dbReference>
<dbReference type="STRING" id="1237149.C900_01882"/>
<dbReference type="PROSITE" id="PS51123">
    <property type="entry name" value="OMPA_2"/>
    <property type="match status" value="1"/>
</dbReference>
<dbReference type="AlphaFoldDB" id="L8JTJ6"/>
<dbReference type="GO" id="GO:0016020">
    <property type="term" value="C:membrane"/>
    <property type="evidence" value="ECO:0007669"/>
    <property type="project" value="UniProtKB-UniRule"/>
</dbReference>
<dbReference type="OrthoDB" id="976599at2"/>
<dbReference type="RefSeq" id="WP_009579326.1">
    <property type="nucleotide sequence ID" value="NZ_AMZN01000027.1"/>
</dbReference>